<proteinExistence type="predicted"/>
<name>A0ABV4IEN3_9BURK</name>
<dbReference type="RefSeq" id="WP_370893080.1">
    <property type="nucleotide sequence ID" value="NZ_JBGJLR010000015.1"/>
</dbReference>
<dbReference type="Gene3D" id="1.10.10.60">
    <property type="entry name" value="Homeodomain-like"/>
    <property type="match status" value="1"/>
</dbReference>
<dbReference type="SUPFAM" id="SSF46689">
    <property type="entry name" value="Homeodomain-like"/>
    <property type="match status" value="1"/>
</dbReference>
<keyword evidence="3" id="KW-1185">Reference proteome</keyword>
<evidence type="ECO:0000313" key="3">
    <source>
        <dbReference type="Proteomes" id="UP001567350"/>
    </source>
</evidence>
<organism evidence="2 3">
    <name type="scientific">Comamonas jiangduensis</name>
    <dbReference type="NCBI Taxonomy" id="1194168"/>
    <lineage>
        <taxon>Bacteria</taxon>
        <taxon>Pseudomonadati</taxon>
        <taxon>Pseudomonadota</taxon>
        <taxon>Betaproteobacteria</taxon>
        <taxon>Burkholderiales</taxon>
        <taxon>Comamonadaceae</taxon>
        <taxon>Comamonas</taxon>
    </lineage>
</organism>
<dbReference type="Proteomes" id="UP001567350">
    <property type="component" value="Unassembled WGS sequence"/>
</dbReference>
<dbReference type="EMBL" id="JBGJLR010000015">
    <property type="protein sequence ID" value="MEZ2740300.1"/>
    <property type="molecule type" value="Genomic_DNA"/>
</dbReference>
<evidence type="ECO:0000313" key="2">
    <source>
        <dbReference type="EMBL" id="MEZ2740300.1"/>
    </source>
</evidence>
<feature type="domain" description="Mor transcription activator" evidence="1">
    <location>
        <begin position="21"/>
        <end position="105"/>
    </location>
</feature>
<sequence length="107" mass="12007">MLTSSATQQRTSVSGDAASSDVVCHMLDRLAELVPEVADDKAKRQRIEDTLRKEFGGQKVYISSALSRDEAIREICRRFNGRNASMLAREFGIPRPSVYRYLKQAGK</sequence>
<dbReference type="Pfam" id="PF08765">
    <property type="entry name" value="Mor"/>
    <property type="match status" value="1"/>
</dbReference>
<reference evidence="2 3" key="1">
    <citation type="submission" date="2024-08" db="EMBL/GenBank/DDBJ databases">
        <authorList>
            <person name="Feng Z."/>
            <person name="Ronholm J."/>
        </authorList>
    </citation>
    <scope>NUCLEOTIDE SEQUENCE [LARGE SCALE GENOMIC DNA]</scope>
    <source>
        <strain evidence="2 3">4-AB0-8</strain>
    </source>
</reference>
<dbReference type="InterPro" id="IPR014875">
    <property type="entry name" value="Mor_transcription_activator"/>
</dbReference>
<accession>A0ABV4IEN3</accession>
<protein>
    <submittedName>
        <fullName evidence="2">Mor transcription activator family protein</fullName>
    </submittedName>
</protein>
<evidence type="ECO:0000259" key="1">
    <source>
        <dbReference type="Pfam" id="PF08765"/>
    </source>
</evidence>
<dbReference type="InterPro" id="IPR009057">
    <property type="entry name" value="Homeodomain-like_sf"/>
</dbReference>
<gene>
    <name evidence="2" type="ORF">ACBP88_12735</name>
</gene>
<comment type="caution">
    <text evidence="2">The sequence shown here is derived from an EMBL/GenBank/DDBJ whole genome shotgun (WGS) entry which is preliminary data.</text>
</comment>